<keyword evidence="12" id="KW-1133">Transmembrane helix</keyword>
<dbReference type="Pfam" id="PF01494">
    <property type="entry name" value="FAD_binding_3"/>
    <property type="match status" value="2"/>
</dbReference>
<evidence type="ECO:0000256" key="8">
    <source>
        <dbReference type="ARBA" id="ARBA00023033"/>
    </source>
</evidence>
<keyword evidence="7 11" id="KW-0560">Oxidoreductase</keyword>
<dbReference type="InterPro" id="IPR000689">
    <property type="entry name" value="UbQ_mOase_COQ6"/>
</dbReference>
<evidence type="ECO:0000256" key="10">
    <source>
        <dbReference type="ARBA" id="ARBA00023136"/>
    </source>
</evidence>
<evidence type="ECO:0000256" key="6">
    <source>
        <dbReference type="ARBA" id="ARBA00022827"/>
    </source>
</evidence>
<dbReference type="GO" id="GO:0120538">
    <property type="term" value="F:2-methoxy-6-polyprenolphenol 4-hydroxylase activity"/>
    <property type="evidence" value="ECO:0007669"/>
    <property type="project" value="UniProtKB-EC"/>
</dbReference>
<keyword evidence="9 11" id="KW-0496">Mitochondrion</keyword>
<dbReference type="Gene3D" id="3.50.50.60">
    <property type="entry name" value="FAD/NAD(P)-binding domain"/>
    <property type="match status" value="2"/>
</dbReference>
<dbReference type="GO" id="GO:0106364">
    <property type="term" value="F:4-hydroxy-3-all-trans-polyprenylbenzoate oxygenase activity"/>
    <property type="evidence" value="ECO:0007669"/>
    <property type="project" value="UniProtKB-EC"/>
</dbReference>
<comment type="pathway">
    <text evidence="11">Cofactor biosynthesis; ubiquinone biosynthesis.</text>
</comment>
<dbReference type="EC" id="1.14.15.45" evidence="11"/>
<comment type="catalytic activity">
    <reaction evidence="11">
        <text>a 2-methoxy-6-(all-trans-polyprenyl)phenol + 2 reduced [2Fe-2S]-[ferredoxin] + O2 + 2 H(+) = a 2-methoxy-6-(all-trans-polyprenyl)benzene-1,4-diol + 2 oxidized [2Fe-2S]-[ferredoxin] + H2O</text>
        <dbReference type="Rhea" id="RHEA:81183"/>
        <dbReference type="Rhea" id="RHEA-COMP:9551"/>
        <dbReference type="Rhea" id="RHEA-COMP:10000"/>
        <dbReference type="Rhea" id="RHEA-COMP:10001"/>
        <dbReference type="Rhea" id="RHEA-COMP:10858"/>
        <dbReference type="ChEBI" id="CHEBI:15377"/>
        <dbReference type="ChEBI" id="CHEBI:15378"/>
        <dbReference type="ChEBI" id="CHEBI:15379"/>
        <dbReference type="ChEBI" id="CHEBI:33737"/>
        <dbReference type="ChEBI" id="CHEBI:33738"/>
        <dbReference type="ChEBI" id="CHEBI:62731"/>
        <dbReference type="ChEBI" id="CHEBI:84166"/>
        <dbReference type="EC" id="1.14.15.46"/>
    </reaction>
</comment>
<evidence type="ECO:0000313" key="15">
    <source>
        <dbReference type="Proteomes" id="UP000076727"/>
    </source>
</evidence>
<reference evidence="14 15" key="1">
    <citation type="journal article" date="2016" name="Mol. Biol. Evol.">
        <title>Comparative Genomics of Early-Diverging Mushroom-Forming Fungi Provides Insights into the Origins of Lignocellulose Decay Capabilities.</title>
        <authorList>
            <person name="Nagy L.G."/>
            <person name="Riley R."/>
            <person name="Tritt A."/>
            <person name="Adam C."/>
            <person name="Daum C."/>
            <person name="Floudas D."/>
            <person name="Sun H."/>
            <person name="Yadav J.S."/>
            <person name="Pangilinan J."/>
            <person name="Larsson K.H."/>
            <person name="Matsuura K."/>
            <person name="Barry K."/>
            <person name="Labutti K."/>
            <person name="Kuo R."/>
            <person name="Ohm R.A."/>
            <person name="Bhattacharya S.S."/>
            <person name="Shirouzu T."/>
            <person name="Yoshinaga Y."/>
            <person name="Martin F.M."/>
            <person name="Grigoriev I.V."/>
            <person name="Hibbett D.S."/>
        </authorList>
    </citation>
    <scope>NUCLEOTIDE SEQUENCE [LARGE SCALE GENOMIC DNA]</scope>
    <source>
        <strain evidence="14 15">L-15889</strain>
    </source>
</reference>
<dbReference type="InterPro" id="IPR051205">
    <property type="entry name" value="UbiH/COQ6_monooxygenase"/>
</dbReference>
<keyword evidence="3 11" id="KW-0285">Flavoprotein</keyword>
<evidence type="ECO:0000256" key="2">
    <source>
        <dbReference type="ARBA" id="ARBA00005349"/>
    </source>
</evidence>
<dbReference type="GO" id="GO:0016712">
    <property type="term" value="F:oxidoreductase activity, acting on paired donors, with incorporation or reduction of molecular oxygen, reduced flavin or flavoprotein as one donor, and incorporation of one atom of oxygen"/>
    <property type="evidence" value="ECO:0007669"/>
    <property type="project" value="UniProtKB-UniRule"/>
</dbReference>
<dbReference type="PANTHER" id="PTHR43876:SF7">
    <property type="entry name" value="UBIQUINONE BIOSYNTHESIS MONOOXYGENASE COQ6, MITOCHONDRIAL"/>
    <property type="match status" value="1"/>
</dbReference>
<sequence>MYRHAAQVTLRTGGLAFRICRRQSSLAHTEESDVVIVGGGPAGLALASALGIAWFLLLRTEIDELLTGSSRLVENTLRIVLVEAGDLSKIRDWAPAQSNFSNRVSSITNASQAFLKDIGAWPYVQQDRTKPIEEMQVWDGLSDARITFSVSEMLTPGSTAPNEMAILVENLNLQRALLHRISTMPGVSILDKTRVQTIQKEESEGNGWPLVYLSNGRVLRARLLVGADGFNSPVRSFTGIGSYGWAYDTQAIVATMNHHPRTAFEPPNTVAYQRFLPTGPIAFLPLSDTASSLVWSTRPNLAKALQASDPAILTNVINAAFRLPEVSLRYLHNRILEAHATGSALLPDELSAEISWREQSHTIDSRSAYSVTALAKTASGGIPPEGVDLLPPFVTSIQEGTIASFPLRMSHADAYIGEGHGARTVLVGDAAHTIHPLAGQGLNLGLGDVESLARCIQSAVQNGGDVGSYTALAPYARDRYFENHKMLSAVDKLHKLYSATAEPIVWARSVGLEVLNELDTLKAALMMSAGSTHRTDPASVGWSVAASGLEAFAKTASGAKNIGGTVAGLANATVSGLLKQLSDSGRS</sequence>
<dbReference type="AlphaFoldDB" id="A0A165U485"/>
<name>A0A165U485_9APHY</name>
<proteinExistence type="inferred from homology"/>
<keyword evidence="6 11" id="KW-0274">FAD</keyword>
<evidence type="ECO:0000256" key="3">
    <source>
        <dbReference type="ARBA" id="ARBA00022630"/>
    </source>
</evidence>
<evidence type="ECO:0000256" key="11">
    <source>
        <dbReference type="HAMAP-Rule" id="MF_03193"/>
    </source>
</evidence>
<keyword evidence="14" id="KW-0830">Ubiquinone</keyword>
<organism evidence="14 15">
    <name type="scientific">Daedalea quercina L-15889</name>
    <dbReference type="NCBI Taxonomy" id="1314783"/>
    <lineage>
        <taxon>Eukaryota</taxon>
        <taxon>Fungi</taxon>
        <taxon>Dikarya</taxon>
        <taxon>Basidiomycota</taxon>
        <taxon>Agaricomycotina</taxon>
        <taxon>Agaricomycetes</taxon>
        <taxon>Polyporales</taxon>
        <taxon>Fomitopsis</taxon>
    </lineage>
</organism>
<dbReference type="FunFam" id="3.50.50.60:FF:000021">
    <property type="entry name" value="Ubiquinone biosynthesis monooxygenase COQ6"/>
    <property type="match status" value="1"/>
</dbReference>
<dbReference type="PANTHER" id="PTHR43876">
    <property type="entry name" value="UBIQUINONE BIOSYNTHESIS MONOOXYGENASE COQ6, MITOCHONDRIAL"/>
    <property type="match status" value="1"/>
</dbReference>
<feature type="transmembrane region" description="Helical" evidence="12">
    <location>
        <begin position="34"/>
        <end position="57"/>
    </location>
</feature>
<evidence type="ECO:0000256" key="1">
    <source>
        <dbReference type="ARBA" id="ARBA00001974"/>
    </source>
</evidence>
<keyword evidence="4 11" id="KW-0831">Ubiquinone biosynthesis</keyword>
<keyword evidence="5 11" id="KW-0999">Mitochondrion inner membrane</keyword>
<gene>
    <name evidence="11" type="primary">COQ6</name>
    <name evidence="14" type="ORF">DAEQUDRAFT_720543</name>
</gene>
<dbReference type="PROSITE" id="PS01304">
    <property type="entry name" value="UBIH"/>
    <property type="match status" value="1"/>
</dbReference>
<keyword evidence="12" id="KW-0812">Transmembrane</keyword>
<dbReference type="PRINTS" id="PR00420">
    <property type="entry name" value="RNGMNOXGNASE"/>
</dbReference>
<comment type="subunit">
    <text evidence="11">Component of a multi-subunit COQ enzyme complex, composed of at least COQ3, COQ4, COQ5, COQ6, COQ7 and COQ9.</text>
</comment>
<dbReference type="NCBIfam" id="TIGR01988">
    <property type="entry name" value="Ubi-OHases"/>
    <property type="match status" value="1"/>
</dbReference>
<dbReference type="HAMAP" id="MF_03193">
    <property type="entry name" value="COQ6_monooxygenase"/>
    <property type="match status" value="1"/>
</dbReference>
<dbReference type="UniPathway" id="UPA00232"/>
<comment type="catalytic activity">
    <reaction evidence="11">
        <text>a 4-hydroxy-3-(all-trans-polyprenyl)benzoate + 2 reduced [2Fe-2S]-[ferredoxin] + O2 + 2 H(+) = a 3,4-dihydroxy-5-(all-trans-polyprenyl)benzoate + 2 oxidized [2Fe-2S]-[ferredoxin] + H2O</text>
        <dbReference type="Rhea" id="RHEA:81195"/>
        <dbReference type="Rhea" id="RHEA-COMP:9514"/>
        <dbReference type="Rhea" id="RHEA-COMP:10000"/>
        <dbReference type="Rhea" id="RHEA-COMP:10001"/>
        <dbReference type="Rhea" id="RHEA-COMP:10930"/>
        <dbReference type="ChEBI" id="CHEBI:15377"/>
        <dbReference type="ChEBI" id="CHEBI:15378"/>
        <dbReference type="ChEBI" id="CHEBI:15379"/>
        <dbReference type="ChEBI" id="CHEBI:33737"/>
        <dbReference type="ChEBI" id="CHEBI:33738"/>
        <dbReference type="ChEBI" id="CHEBI:64694"/>
        <dbReference type="ChEBI" id="CHEBI:78396"/>
        <dbReference type="EC" id="1.14.15.45"/>
    </reaction>
</comment>
<protein>
    <recommendedName>
        <fullName evidence="11">Ubiquinone biosynthesis monooxygenase COQ6, mitochondrial</fullName>
        <ecNumber evidence="11">1.14.15.45</ecNumber>
    </recommendedName>
    <alternativeName>
        <fullName evidence="11">2-methoxy-6-polyprenolphenol 4-hydroxylase</fullName>
        <ecNumber evidence="11">1.14.15.46</ecNumber>
    </alternativeName>
</protein>
<dbReference type="GO" id="GO:0071949">
    <property type="term" value="F:FAD binding"/>
    <property type="evidence" value="ECO:0007669"/>
    <property type="project" value="InterPro"/>
</dbReference>
<evidence type="ECO:0000256" key="9">
    <source>
        <dbReference type="ARBA" id="ARBA00023128"/>
    </source>
</evidence>
<dbReference type="Proteomes" id="UP000076727">
    <property type="component" value="Unassembled WGS sequence"/>
</dbReference>
<keyword evidence="8 11" id="KW-0503">Monooxygenase</keyword>
<evidence type="ECO:0000256" key="5">
    <source>
        <dbReference type="ARBA" id="ARBA00022792"/>
    </source>
</evidence>
<dbReference type="InterPro" id="IPR018168">
    <property type="entry name" value="Ubi_Hdrlase_CS"/>
</dbReference>
<dbReference type="STRING" id="1314783.A0A165U485"/>
<keyword evidence="10 11" id="KW-0472">Membrane</keyword>
<evidence type="ECO:0000256" key="4">
    <source>
        <dbReference type="ARBA" id="ARBA00022688"/>
    </source>
</evidence>
<keyword evidence="15" id="KW-1185">Reference proteome</keyword>
<evidence type="ECO:0000259" key="13">
    <source>
        <dbReference type="Pfam" id="PF01494"/>
    </source>
</evidence>
<feature type="domain" description="FAD-binding" evidence="13">
    <location>
        <begin position="32"/>
        <end position="325"/>
    </location>
</feature>
<evidence type="ECO:0000313" key="14">
    <source>
        <dbReference type="EMBL" id="KZT74380.1"/>
    </source>
</evidence>
<feature type="domain" description="FAD-binding" evidence="13">
    <location>
        <begin position="421"/>
        <end position="461"/>
    </location>
</feature>
<dbReference type="EMBL" id="KV429033">
    <property type="protein sequence ID" value="KZT74380.1"/>
    <property type="molecule type" value="Genomic_DNA"/>
</dbReference>
<evidence type="ECO:0000256" key="12">
    <source>
        <dbReference type="SAM" id="Phobius"/>
    </source>
</evidence>
<comment type="similarity">
    <text evidence="2 11">Belongs to the UbiH/COQ6 family.</text>
</comment>
<evidence type="ECO:0000256" key="7">
    <source>
        <dbReference type="ARBA" id="ARBA00023002"/>
    </source>
</evidence>
<dbReference type="GO" id="GO:0031314">
    <property type="term" value="C:extrinsic component of mitochondrial inner membrane"/>
    <property type="evidence" value="ECO:0007669"/>
    <property type="project" value="UniProtKB-UniRule"/>
</dbReference>
<dbReference type="SUPFAM" id="SSF51905">
    <property type="entry name" value="FAD/NAD(P)-binding domain"/>
    <property type="match status" value="1"/>
</dbReference>
<comment type="subcellular location">
    <subcellularLocation>
        <location evidence="11">Mitochondrion inner membrane</location>
        <topology evidence="11">Peripheral membrane protein</topology>
        <orientation evidence="11">Matrix side</orientation>
    </subcellularLocation>
</comment>
<dbReference type="InterPro" id="IPR002938">
    <property type="entry name" value="FAD-bd"/>
</dbReference>
<dbReference type="OrthoDB" id="683240at2759"/>
<dbReference type="InterPro" id="IPR010971">
    <property type="entry name" value="UbiH/COQ6"/>
</dbReference>
<dbReference type="InterPro" id="IPR036188">
    <property type="entry name" value="FAD/NAD-bd_sf"/>
</dbReference>
<dbReference type="EC" id="1.14.15.46" evidence="11"/>
<accession>A0A165U485</accession>
<comment type="function">
    <text evidence="11">FAD-dependent monooxygenase required for two non-consecutive steps during ubiquinone biosynthesis. Required for the C5-ring hydroxylation during ubiquinone biosynthesis by catalyzing the hydroxylation of 4-hydroxy-3-(all-trans-polyprenyl)benzoic acid to 3,4-dihydroxy-5-(all-trans-polyprenyl)benzoic acid. Also acts downstream of coq4, for the C1-hydroxylation during ubiquinone biosynthesis by catalyzing the hydroxylation of 2-methoxy-6-(all-trans-polyprenyl)phenol to 2-methoxy-6-(all-trans-polyprenyl)benzene-1,4-diol. The electrons required for the hydroxylation reaction are funneled indirectly to coq6 from NADPH via a ferredoxin/ferredoxin reductase system.</text>
</comment>
<comment type="cofactor">
    <cofactor evidence="1 11">
        <name>FAD</name>
        <dbReference type="ChEBI" id="CHEBI:57692"/>
    </cofactor>
</comment>